<gene>
    <name evidence="3" type="ORF">C4K03_4774</name>
</gene>
<dbReference type="Gene3D" id="1.10.510.10">
    <property type="entry name" value="Transferase(Phosphotransferase) domain 1"/>
    <property type="match status" value="1"/>
</dbReference>
<dbReference type="Pfam" id="PF22303">
    <property type="entry name" value="OspG_kinase"/>
    <property type="match status" value="1"/>
</dbReference>
<dbReference type="InterPro" id="IPR054466">
    <property type="entry name" value="OspG_kinase"/>
</dbReference>
<feature type="region of interest" description="Disordered" evidence="1">
    <location>
        <begin position="311"/>
        <end position="354"/>
    </location>
</feature>
<dbReference type="Gene3D" id="3.30.200.20">
    <property type="entry name" value="Phosphorylase Kinase, domain 1"/>
    <property type="match status" value="1"/>
</dbReference>
<evidence type="ECO:0000313" key="3">
    <source>
        <dbReference type="EMBL" id="AZE56912.1"/>
    </source>
</evidence>
<dbReference type="EMBL" id="CP027754">
    <property type="protein sequence ID" value="AZE56912.1"/>
    <property type="molecule type" value="Genomic_DNA"/>
</dbReference>
<reference evidence="3 4" key="1">
    <citation type="submission" date="2018-03" db="EMBL/GenBank/DDBJ databases">
        <title>Diversity of phytobeneficial traits revealed by whole-genome analysis of worldwide-isolated phenazine-producing Pseudomonas spp.</title>
        <authorList>
            <person name="Biessy A."/>
            <person name="Novinscak A."/>
            <person name="Blom J."/>
            <person name="Leger G."/>
            <person name="Thomashow L.S."/>
            <person name="Cazorla F.M."/>
            <person name="Josic D."/>
            <person name="Filion M."/>
        </authorList>
    </citation>
    <scope>NUCLEOTIDE SEQUENCE [LARGE SCALE GENOMIC DNA]</scope>
    <source>
        <strain evidence="3 4">30B</strain>
    </source>
</reference>
<evidence type="ECO:0000313" key="4">
    <source>
        <dbReference type="Proteomes" id="UP000268696"/>
    </source>
</evidence>
<evidence type="ECO:0000256" key="1">
    <source>
        <dbReference type="SAM" id="MobiDB-lite"/>
    </source>
</evidence>
<proteinExistence type="predicted"/>
<dbReference type="InterPro" id="IPR011009">
    <property type="entry name" value="Kinase-like_dom_sf"/>
</dbReference>
<protein>
    <recommendedName>
        <fullName evidence="2">Kinase OspG kinase domain-containing protein</fullName>
    </recommendedName>
</protein>
<feature type="region of interest" description="Disordered" evidence="1">
    <location>
        <begin position="1"/>
        <end position="23"/>
    </location>
</feature>
<dbReference type="AlphaFoldDB" id="A0A3G7UEE9"/>
<sequence length="711" mass="79579">MWDVLPKGQKQISRSPPRGTRLSPALKACQELMTRTENMARFGRGLLVTAAFSTLSQPEEEKEVDVIALHRRLVTLEMDNSDFKTLIKQVSEDVKWLNGIGEQPTSRESALLMDEMDKHYTAAAQRYMTLRELTMDVHEYQQTDHEWLTPYELLDVFNSPELSARLKELYSEVKSALIHQSREFNNATHDRGAAWNPHEQQLPAAHSLLRTETLVQELVLALYTQGSMGLTCNNGVYASSSPSIGSRATLVRYEQVHKAQNRHWDDRMDRAPRLHKTPESGGQASTGPVDAHLTWREQVLALFPLLSPTSGVVPDDSTGGRENQTSAVGLRPTSFQPSTSILQTTRATSPDATLSTAPQWQMPIEFHHRAIKDEGGSVTQWMGNFIGGLGEVIADAEGLIMRRVGKDQGKVRLGDASFPRKPDPILKGFVQKGIDASKLTFVGNGVYQDNNGQQYLQSGKNFALSQEIHGKRYVYDSQLRQEVELQGRTFHVKKTNPRPPQRLPDGRIGYPLSPIYPSQLANADTPPSADLGREIGRGGEAIVYESLDGKNVYKKLNGDGTSTGLLRSLQGEAELLNKYYGDGFAKAIFEEGHNYIKMKKLDGVSLLKVPQHSLPPNVLDLANDAIKKMEDKGIHHQDLQKENFLYSVTDNKVYPIDIQSLPVDIFEMTGERPRYLEKKDTFLKEVELLIDFTTLCPISHPKLSDNEKVSQ</sequence>
<name>A0A3G7UEE9_9PSED</name>
<dbReference type="Proteomes" id="UP000268696">
    <property type="component" value="Chromosome"/>
</dbReference>
<accession>A0A3G7UEE9</accession>
<dbReference type="SUPFAM" id="SSF56112">
    <property type="entry name" value="Protein kinase-like (PK-like)"/>
    <property type="match status" value="1"/>
</dbReference>
<feature type="compositionally biased region" description="Polar residues" evidence="1">
    <location>
        <begin position="320"/>
        <end position="354"/>
    </location>
</feature>
<feature type="domain" description="Kinase OspG kinase" evidence="2">
    <location>
        <begin position="535"/>
        <end position="678"/>
    </location>
</feature>
<evidence type="ECO:0000259" key="2">
    <source>
        <dbReference type="Pfam" id="PF22303"/>
    </source>
</evidence>
<organism evidence="3 4">
    <name type="scientific">Pseudomonas synxantha</name>
    <dbReference type="NCBI Taxonomy" id="47883"/>
    <lineage>
        <taxon>Bacteria</taxon>
        <taxon>Pseudomonadati</taxon>
        <taxon>Pseudomonadota</taxon>
        <taxon>Gammaproteobacteria</taxon>
        <taxon>Pseudomonadales</taxon>
        <taxon>Pseudomonadaceae</taxon>
        <taxon>Pseudomonas</taxon>
    </lineage>
</organism>